<organism evidence="1 2">
    <name type="scientific">Streptomyces spororaveus</name>
    <dbReference type="NCBI Taxonomy" id="284039"/>
    <lineage>
        <taxon>Bacteria</taxon>
        <taxon>Bacillati</taxon>
        <taxon>Actinomycetota</taxon>
        <taxon>Actinomycetes</taxon>
        <taxon>Kitasatosporales</taxon>
        <taxon>Streptomycetaceae</taxon>
        <taxon>Streptomyces</taxon>
    </lineage>
</organism>
<evidence type="ECO:0000313" key="2">
    <source>
        <dbReference type="Proteomes" id="UP000608522"/>
    </source>
</evidence>
<dbReference type="InterPro" id="IPR003615">
    <property type="entry name" value="HNH_nuc"/>
</dbReference>
<dbReference type="EMBL" id="BNED01000005">
    <property type="protein sequence ID" value="GHI79927.1"/>
    <property type="molecule type" value="Genomic_DNA"/>
</dbReference>
<dbReference type="RefSeq" id="WP_202201397.1">
    <property type="nucleotide sequence ID" value="NZ_BAAATO010000035.1"/>
</dbReference>
<proteinExistence type="predicted"/>
<keyword evidence="2" id="KW-1185">Reference proteome</keyword>
<sequence length="336" mass="37079">MNDAYEREALAAAVAESKNWADLMRRLGLRASGGQHRALQAKVKLHGIDTDHFSRRGFRHTYTDEALASAAASSSTVHEVALKLGARPATGTLSHIVRRMSAAGIDTSHFKGAKRDRVELPFTGEELRDAAASSDSIRGTARTLGMIDDGRSRAALARALKKQGISTAHFRNSRLLIPEAALRAAVPGATSYADLMRALGIEVNDVNHRRLRRKVAQLGLDVRHFTRRPWSRRPAATVEPIAPSVLTLRPEGSPRPKRSRLHQALQEVGVPYACADCGNPGEWRGRPITLQIDHVNGDWLDSRRENLRYLCPNCHTLTDTWCRKRPPRADSSPGRP</sequence>
<comment type="caution">
    <text evidence="1">The sequence shown here is derived from an EMBL/GenBank/DDBJ whole genome shotgun (WGS) entry which is preliminary data.</text>
</comment>
<dbReference type="CDD" id="cd00085">
    <property type="entry name" value="HNHc"/>
    <property type="match status" value="1"/>
</dbReference>
<protein>
    <recommendedName>
        <fullName evidence="3">HNH endonuclease</fullName>
    </recommendedName>
</protein>
<gene>
    <name evidence="1" type="ORF">Sspor_54880</name>
</gene>
<evidence type="ECO:0008006" key="3">
    <source>
        <dbReference type="Google" id="ProtNLM"/>
    </source>
</evidence>
<accession>A0ABQ3THU4</accession>
<evidence type="ECO:0000313" key="1">
    <source>
        <dbReference type="EMBL" id="GHI79927.1"/>
    </source>
</evidence>
<name>A0ABQ3THU4_9ACTN</name>
<reference evidence="2" key="1">
    <citation type="submission" date="2023-07" db="EMBL/GenBank/DDBJ databases">
        <title>Whole genome shotgun sequence of Streptomyces spororaveus NBRC 15456.</title>
        <authorList>
            <person name="Komaki H."/>
            <person name="Tamura T."/>
        </authorList>
    </citation>
    <scope>NUCLEOTIDE SEQUENCE [LARGE SCALE GENOMIC DNA]</scope>
    <source>
        <strain evidence="2">NBRC 15456</strain>
    </source>
</reference>
<dbReference type="Proteomes" id="UP000608522">
    <property type="component" value="Unassembled WGS sequence"/>
</dbReference>